<dbReference type="EMBL" id="JAUUTY010000005">
    <property type="protein sequence ID" value="KAK1627168.1"/>
    <property type="molecule type" value="Genomic_DNA"/>
</dbReference>
<feature type="compositionally biased region" description="Acidic residues" evidence="2">
    <location>
        <begin position="827"/>
        <end position="836"/>
    </location>
</feature>
<dbReference type="InterPro" id="IPR007321">
    <property type="entry name" value="Transposase_28"/>
</dbReference>
<dbReference type="PANTHER" id="PTHR33026:SF7">
    <property type="entry name" value="OS03G0100275 PROTEIN"/>
    <property type="match status" value="1"/>
</dbReference>
<evidence type="ECO:0000259" key="3">
    <source>
        <dbReference type="Pfam" id="PF04195"/>
    </source>
</evidence>
<accession>A0AAD8VZE7</accession>
<feature type="compositionally biased region" description="Polar residues" evidence="2">
    <location>
        <begin position="433"/>
        <end position="447"/>
    </location>
</feature>
<keyword evidence="1" id="KW-0175">Coiled coil</keyword>
<evidence type="ECO:0000313" key="4">
    <source>
        <dbReference type="EMBL" id="KAK1627168.1"/>
    </source>
</evidence>
<dbReference type="Pfam" id="PF04195">
    <property type="entry name" value="Transposase_28"/>
    <property type="match status" value="1"/>
</dbReference>
<feature type="region of interest" description="Disordered" evidence="2">
    <location>
        <begin position="370"/>
        <end position="530"/>
    </location>
</feature>
<proteinExistence type="predicted"/>
<name>A0AAD8VZE7_LOLMU</name>
<dbReference type="PANTHER" id="PTHR33026">
    <property type="entry name" value="OS06G0360600 PROTEIN"/>
    <property type="match status" value="1"/>
</dbReference>
<dbReference type="Proteomes" id="UP001231189">
    <property type="component" value="Unassembled WGS sequence"/>
</dbReference>
<comment type="caution">
    <text evidence="4">The sequence shown here is derived from an EMBL/GenBank/DDBJ whole genome shotgun (WGS) entry which is preliminary data.</text>
</comment>
<protein>
    <recommendedName>
        <fullName evidence="3">Transposase (putative) gypsy type domain-containing protein</fullName>
    </recommendedName>
</protein>
<feature type="domain" description="Transposase (putative) gypsy type" evidence="3">
    <location>
        <begin position="114"/>
        <end position="181"/>
    </location>
</feature>
<evidence type="ECO:0000313" key="5">
    <source>
        <dbReference type="Proteomes" id="UP001231189"/>
    </source>
</evidence>
<feature type="coiled-coil region" evidence="1">
    <location>
        <begin position="599"/>
        <end position="652"/>
    </location>
</feature>
<feature type="region of interest" description="Disordered" evidence="2">
    <location>
        <begin position="791"/>
        <end position="836"/>
    </location>
</feature>
<feature type="compositionally biased region" description="Low complexity" evidence="2">
    <location>
        <begin position="1"/>
        <end position="11"/>
    </location>
</feature>
<sequence>MSEPIAATPISSAPPPFTSVQLNPSKDSAKDTEGTLANPEEITGAEEMEQKAEEVAAQKSKARARDSESKGKWWPCTTKEIELRNLEAEEFLQPGSWRTTPGELAPAPEAGEWVVTKALIERGFSLPPSDFFIEILQAYQLQPHNISPNSILAISNHVTLCEGHLRVTPDLLLFQYFFSVKKEKVSQTSSLATCGSITFKLRPGRVYPQTDRHESVRYWSGGFFYLKDVSDPASKRVLPEFKNSPASETPAWTQCPHLSESPLLTRAIRRICKLTEEGLSGKEFTMSWFTKRIQPLQHRDRLMFHYTGRDDLMRVSKDNLSADTLDKRIRVLIKVLRDLHVHECNVDIHMNGSGTALEALEEKDLETLTRTPHAGTNDPDAASNTEAPAAPAPAKRKRAAPAGPAAKCARETPSAAATRRAEKEKQRLKQIDTSKQCQPNIDQFFMTSSKSSGSKLPKNPKKKAKPSPASMPLTPEVEVPPKATSSTPPNPKDVIDLDDLPEEPNAESSKGESGKGASSSHPPPEQPDNMRKLHEDLRVLVLEQKVEIEGLHTSYAESQKAISILETRVKKHEEDIASLPSIKEISADLKVMKAERDSLQKFLKESAETETKMKRELEEKHAQEVSDLAEKLKKSNQRIKTLAAKNRAYETEAESIDKMIFRKDFSLTEAYEDAWNSIDDIFEACHGIAKSLNLKRAGTTLIDRMTKLMRMVLELIKDWQASSARGVASLTLATCKAHFPAMDFASVARGVPKGTNIMLTLAETQGYDRLLAERVNHSFWYNKYDLPEGFSNAEEDEEAEEGSGSSANHASEDDGGDSGDGSAYVASEEDEDYASE</sequence>
<feature type="compositionally biased region" description="Basic and acidic residues" evidence="2">
    <location>
        <begin position="419"/>
        <end position="432"/>
    </location>
</feature>
<evidence type="ECO:0000256" key="1">
    <source>
        <dbReference type="SAM" id="Coils"/>
    </source>
</evidence>
<gene>
    <name evidence="4" type="ORF">QYE76_001483</name>
</gene>
<dbReference type="AlphaFoldDB" id="A0AAD8VZE7"/>
<feature type="compositionally biased region" description="Acidic residues" evidence="2">
    <location>
        <begin position="496"/>
        <end position="505"/>
    </location>
</feature>
<evidence type="ECO:0000256" key="2">
    <source>
        <dbReference type="SAM" id="MobiDB-lite"/>
    </source>
</evidence>
<keyword evidence="5" id="KW-1185">Reference proteome</keyword>
<feature type="region of interest" description="Disordered" evidence="2">
    <location>
        <begin position="1"/>
        <end position="71"/>
    </location>
</feature>
<reference evidence="4" key="1">
    <citation type="submission" date="2023-07" db="EMBL/GenBank/DDBJ databases">
        <title>A chromosome-level genome assembly of Lolium multiflorum.</title>
        <authorList>
            <person name="Chen Y."/>
            <person name="Copetti D."/>
            <person name="Kolliker R."/>
            <person name="Studer B."/>
        </authorList>
    </citation>
    <scope>NUCLEOTIDE SEQUENCE</scope>
    <source>
        <strain evidence="4">02402/16</strain>
        <tissue evidence="4">Leaf</tissue>
    </source>
</reference>
<feature type="compositionally biased region" description="Low complexity" evidence="2">
    <location>
        <begin position="448"/>
        <end position="457"/>
    </location>
</feature>
<organism evidence="4 5">
    <name type="scientific">Lolium multiflorum</name>
    <name type="common">Italian ryegrass</name>
    <name type="synonym">Lolium perenne subsp. multiflorum</name>
    <dbReference type="NCBI Taxonomy" id="4521"/>
    <lineage>
        <taxon>Eukaryota</taxon>
        <taxon>Viridiplantae</taxon>
        <taxon>Streptophyta</taxon>
        <taxon>Embryophyta</taxon>
        <taxon>Tracheophyta</taxon>
        <taxon>Spermatophyta</taxon>
        <taxon>Magnoliopsida</taxon>
        <taxon>Liliopsida</taxon>
        <taxon>Poales</taxon>
        <taxon>Poaceae</taxon>
        <taxon>BOP clade</taxon>
        <taxon>Pooideae</taxon>
        <taxon>Poodae</taxon>
        <taxon>Poeae</taxon>
        <taxon>Poeae Chloroplast Group 2 (Poeae type)</taxon>
        <taxon>Loliodinae</taxon>
        <taxon>Loliinae</taxon>
        <taxon>Lolium</taxon>
    </lineage>
</organism>